<feature type="transmembrane region" description="Helical" evidence="2">
    <location>
        <begin position="20"/>
        <end position="40"/>
    </location>
</feature>
<keyword evidence="2" id="KW-0472">Membrane</keyword>
<reference evidence="3 4" key="1">
    <citation type="submission" date="2024-03" db="EMBL/GenBank/DDBJ databases">
        <title>Human intestinal bacterial collection.</title>
        <authorList>
            <person name="Pauvert C."/>
            <person name="Hitch T.C.A."/>
            <person name="Clavel T."/>
        </authorList>
    </citation>
    <scope>NUCLEOTIDE SEQUENCE [LARGE SCALE GENOMIC DNA]</scope>
    <source>
        <strain evidence="3 4">CLA-AP-H27</strain>
    </source>
</reference>
<proteinExistence type="predicted"/>
<feature type="region of interest" description="Disordered" evidence="1">
    <location>
        <begin position="279"/>
        <end position="336"/>
    </location>
</feature>
<dbReference type="RefSeq" id="WP_349228653.1">
    <property type="nucleotide sequence ID" value="NZ_JBBMFJ010000005.1"/>
</dbReference>
<keyword evidence="2" id="KW-1133">Transmembrane helix</keyword>
<evidence type="ECO:0000313" key="3">
    <source>
        <dbReference type="EMBL" id="MEQ2562327.1"/>
    </source>
</evidence>
<name>A0ABV1HJ32_9FIRM</name>
<evidence type="ECO:0000313" key="4">
    <source>
        <dbReference type="Proteomes" id="UP001437460"/>
    </source>
</evidence>
<dbReference type="Proteomes" id="UP001437460">
    <property type="component" value="Unassembled WGS sequence"/>
</dbReference>
<evidence type="ECO:0000256" key="2">
    <source>
        <dbReference type="SAM" id="Phobius"/>
    </source>
</evidence>
<keyword evidence="4" id="KW-1185">Reference proteome</keyword>
<organism evidence="3 4">
    <name type="scientific">Ventrimonas faecis</name>
    <dbReference type="NCBI Taxonomy" id="3133170"/>
    <lineage>
        <taxon>Bacteria</taxon>
        <taxon>Bacillati</taxon>
        <taxon>Bacillota</taxon>
        <taxon>Clostridia</taxon>
        <taxon>Lachnospirales</taxon>
        <taxon>Lachnospiraceae</taxon>
        <taxon>Ventrimonas</taxon>
    </lineage>
</organism>
<feature type="compositionally biased region" description="Acidic residues" evidence="1">
    <location>
        <begin position="57"/>
        <end position="93"/>
    </location>
</feature>
<keyword evidence="2" id="KW-0812">Transmembrane</keyword>
<accession>A0ABV1HJ32</accession>
<feature type="region of interest" description="Disordered" evidence="1">
    <location>
        <begin position="49"/>
        <end position="100"/>
    </location>
</feature>
<dbReference type="EMBL" id="JBBMFJ010000005">
    <property type="protein sequence ID" value="MEQ2562327.1"/>
    <property type="molecule type" value="Genomic_DNA"/>
</dbReference>
<protein>
    <submittedName>
        <fullName evidence="3">Uncharacterized protein</fullName>
    </submittedName>
</protein>
<sequence length="336" mass="36612">MKHDWKFLQEKDSDTQKKMLLPVLVIPLVVIVLMIVIVLADYGKKRAAEPAAVTETVETETETMPAETDDASAEEETDTESEMEAETAEEESGDPYATDTFTHDSVPEILSLMKKYFAARASADADTMNEIYGISGLSFTELEHEKTRLRSNSKYVQDFENVTTYVRDGVTSDSWLVYALADIKFHSVKTVAPMIMWCYVEKDSDGNYHIINDADLSEEVLQFVDRSNHSEEVRKLASSVNVKLKEALSSDEDLNSVYGVLRDGSPVYDNGEEPAVVIGDEESSESSETDTGNTESAADGSAENGSTAAEAGTETGAETQAASGETQSAETTAAAN</sequence>
<feature type="compositionally biased region" description="Low complexity" evidence="1">
    <location>
        <begin position="289"/>
        <end position="326"/>
    </location>
</feature>
<feature type="compositionally biased region" description="Polar residues" evidence="1">
    <location>
        <begin position="327"/>
        <end position="336"/>
    </location>
</feature>
<evidence type="ECO:0000256" key="1">
    <source>
        <dbReference type="SAM" id="MobiDB-lite"/>
    </source>
</evidence>
<gene>
    <name evidence="3" type="ORF">WMO41_03960</name>
</gene>
<comment type="caution">
    <text evidence="3">The sequence shown here is derived from an EMBL/GenBank/DDBJ whole genome shotgun (WGS) entry which is preliminary data.</text>
</comment>
<feature type="compositionally biased region" description="Acidic residues" evidence="1">
    <location>
        <begin position="279"/>
        <end position="288"/>
    </location>
</feature>